<dbReference type="EMBL" id="SMAF01000001">
    <property type="protein sequence ID" value="TCT01241.1"/>
    <property type="molecule type" value="Genomic_DNA"/>
</dbReference>
<dbReference type="Gene3D" id="3.10.450.590">
    <property type="match status" value="1"/>
</dbReference>
<name>A0A4R3LMI7_9GAMM</name>
<dbReference type="InterPro" id="IPR029058">
    <property type="entry name" value="AB_hydrolase_fold"/>
</dbReference>
<dbReference type="SUPFAM" id="SSF53474">
    <property type="entry name" value="alpha/beta-Hydrolases"/>
    <property type="match status" value="1"/>
</dbReference>
<dbReference type="InterPro" id="IPR000073">
    <property type="entry name" value="AB_hydrolase_1"/>
</dbReference>
<feature type="region of interest" description="Disordered" evidence="1">
    <location>
        <begin position="124"/>
        <end position="151"/>
    </location>
</feature>
<sequence>MRNAILLVGACLALSGAPVIADESTREQRATSTLDAVLAGDGETATAHFSDTMKAALPPPRIAGIVGALTQQVGAPSGRGDFRHGCEAGRHATWQRIDFERAALDAKLVFDEEDRVAGLFFVPPQEASPCASGPDTAPLSGRPDAEDDDRERRVTIGGDAWPLPAILTLPEGDGPFPAVVLVHGSGPHDADETIFASKPFRDLARGLADRGVASLRYVKRSKAHGTRMLAETPGFGIDQEVTDDAVGAMAWLAGQARIDSDRVFVVGHSLGAMMGPRICQRSASCAGMVLLAAPSRPLEDLVVEQVRHIGPDQGMDSDMLAAIEQQADNVRRLRRGEPVEGPLLLGLSEAYWSSLSDYSALDVARDADRPALVLQGERDYQVTMLDFSAWRELAARHPGLTLKSYPSLDHLFMSGEGPSTPRDYMEPRHVDDRVTTDIAEWIHHQAAANIGGKQP</sequence>
<keyword evidence="2" id="KW-0732">Signal</keyword>
<evidence type="ECO:0000313" key="4">
    <source>
        <dbReference type="EMBL" id="TCT01241.1"/>
    </source>
</evidence>
<evidence type="ECO:0000259" key="3">
    <source>
        <dbReference type="Pfam" id="PF12697"/>
    </source>
</evidence>
<dbReference type="InterPro" id="IPR053145">
    <property type="entry name" value="AB_hydrolase_Est10"/>
</dbReference>
<reference evidence="4 5" key="1">
    <citation type="submission" date="2019-03" db="EMBL/GenBank/DDBJ databases">
        <title>Genomic Encyclopedia of Type Strains, Phase IV (KMG-IV): sequencing the most valuable type-strain genomes for metagenomic binning, comparative biology and taxonomic classification.</title>
        <authorList>
            <person name="Goeker M."/>
        </authorList>
    </citation>
    <scope>NUCLEOTIDE SEQUENCE [LARGE SCALE GENOMIC DNA]</scope>
    <source>
        <strain evidence="4 5">DSM 21944</strain>
    </source>
</reference>
<keyword evidence="5" id="KW-1185">Reference proteome</keyword>
<dbReference type="Gene3D" id="3.40.50.1820">
    <property type="entry name" value="alpha/beta hydrolase"/>
    <property type="match status" value="1"/>
</dbReference>
<feature type="domain" description="AB hydrolase-1" evidence="3">
    <location>
        <begin position="179"/>
        <end position="413"/>
    </location>
</feature>
<dbReference type="AlphaFoldDB" id="A0A4R3LMI7"/>
<feature type="signal peptide" evidence="2">
    <location>
        <begin position="1"/>
        <end position="21"/>
    </location>
</feature>
<protein>
    <recommendedName>
        <fullName evidence="3">AB hydrolase-1 domain-containing protein</fullName>
    </recommendedName>
</protein>
<evidence type="ECO:0000256" key="1">
    <source>
        <dbReference type="SAM" id="MobiDB-lite"/>
    </source>
</evidence>
<accession>A0A4R3LMI7</accession>
<evidence type="ECO:0000313" key="5">
    <source>
        <dbReference type="Proteomes" id="UP000294599"/>
    </source>
</evidence>
<gene>
    <name evidence="4" type="ORF">EDC25_10196</name>
</gene>
<evidence type="ECO:0000256" key="2">
    <source>
        <dbReference type="SAM" id="SignalP"/>
    </source>
</evidence>
<dbReference type="RefSeq" id="WP_164484004.1">
    <property type="nucleotide sequence ID" value="NZ_JBHLWF010000005.1"/>
</dbReference>
<feature type="chain" id="PRO_5020578646" description="AB hydrolase-1 domain-containing protein" evidence="2">
    <location>
        <begin position="22"/>
        <end position="455"/>
    </location>
</feature>
<dbReference type="Pfam" id="PF12697">
    <property type="entry name" value="Abhydrolase_6"/>
    <property type="match status" value="1"/>
</dbReference>
<dbReference type="PANTHER" id="PTHR43265:SF1">
    <property type="entry name" value="ESTERASE ESTD"/>
    <property type="match status" value="1"/>
</dbReference>
<organism evidence="4 5">
    <name type="scientific">Pseudofulvimonas gallinarii</name>
    <dbReference type="NCBI Taxonomy" id="634155"/>
    <lineage>
        <taxon>Bacteria</taxon>
        <taxon>Pseudomonadati</taxon>
        <taxon>Pseudomonadota</taxon>
        <taxon>Gammaproteobacteria</taxon>
        <taxon>Lysobacterales</taxon>
        <taxon>Rhodanobacteraceae</taxon>
        <taxon>Pseudofulvimonas</taxon>
    </lineage>
</organism>
<dbReference type="PANTHER" id="PTHR43265">
    <property type="entry name" value="ESTERASE ESTD"/>
    <property type="match status" value="1"/>
</dbReference>
<proteinExistence type="predicted"/>
<comment type="caution">
    <text evidence="4">The sequence shown here is derived from an EMBL/GenBank/DDBJ whole genome shotgun (WGS) entry which is preliminary data.</text>
</comment>
<dbReference type="Proteomes" id="UP000294599">
    <property type="component" value="Unassembled WGS sequence"/>
</dbReference>
<dbReference type="GO" id="GO:0052689">
    <property type="term" value="F:carboxylic ester hydrolase activity"/>
    <property type="evidence" value="ECO:0007669"/>
    <property type="project" value="TreeGrafter"/>
</dbReference>